<keyword evidence="2" id="KW-1185">Reference proteome</keyword>
<gene>
    <name evidence="1" type="ORF">FD50_GL000077</name>
</gene>
<proteinExistence type="predicted"/>
<accession>A0A0R1V239</accession>
<name>A0A0R1V239_9LACO</name>
<sequence>MTTRKSNTTETEAERLGKIEKDLAVIKSDLTEIKAGMNGKSMYSKIKQYELKRYKGL</sequence>
<dbReference type="AlphaFoldDB" id="A0A0R1V239"/>
<dbReference type="EMBL" id="AZFQ01000023">
    <property type="protein sequence ID" value="KRL99757.1"/>
    <property type="molecule type" value="Genomic_DNA"/>
</dbReference>
<comment type="caution">
    <text evidence="1">The sequence shown here is derived from an EMBL/GenBank/DDBJ whole genome shotgun (WGS) entry which is preliminary data.</text>
</comment>
<dbReference type="PATRIC" id="fig|1423801.4.peg.76"/>
<dbReference type="RefSeq" id="WP_156653477.1">
    <property type="nucleotide sequence ID" value="NZ_AZFQ01000023.1"/>
</dbReference>
<dbReference type="GeneID" id="98309399"/>
<organism evidence="1 2">
    <name type="scientific">Liquorilactobacillus satsumensis DSM 16230 = JCM 12392</name>
    <dbReference type="NCBI Taxonomy" id="1423801"/>
    <lineage>
        <taxon>Bacteria</taxon>
        <taxon>Bacillati</taxon>
        <taxon>Bacillota</taxon>
        <taxon>Bacilli</taxon>
        <taxon>Lactobacillales</taxon>
        <taxon>Lactobacillaceae</taxon>
        <taxon>Liquorilactobacillus</taxon>
    </lineage>
</organism>
<evidence type="ECO:0000313" key="2">
    <source>
        <dbReference type="Proteomes" id="UP000051166"/>
    </source>
</evidence>
<dbReference type="Proteomes" id="UP000051166">
    <property type="component" value="Unassembled WGS sequence"/>
</dbReference>
<protein>
    <submittedName>
        <fullName evidence="1">Uncharacterized protein</fullName>
    </submittedName>
</protein>
<dbReference type="STRING" id="1423801.FD50_GL000077"/>
<evidence type="ECO:0000313" key="1">
    <source>
        <dbReference type="EMBL" id="KRL99757.1"/>
    </source>
</evidence>
<reference evidence="1 2" key="1">
    <citation type="journal article" date="2015" name="Genome Announc.">
        <title>Expanding the biotechnology potential of lactobacilli through comparative genomics of 213 strains and associated genera.</title>
        <authorList>
            <person name="Sun Z."/>
            <person name="Harris H.M."/>
            <person name="McCann A."/>
            <person name="Guo C."/>
            <person name="Argimon S."/>
            <person name="Zhang W."/>
            <person name="Yang X."/>
            <person name="Jeffery I.B."/>
            <person name="Cooney J.C."/>
            <person name="Kagawa T.F."/>
            <person name="Liu W."/>
            <person name="Song Y."/>
            <person name="Salvetti E."/>
            <person name="Wrobel A."/>
            <person name="Rasinkangas P."/>
            <person name="Parkhill J."/>
            <person name="Rea M.C."/>
            <person name="O'Sullivan O."/>
            <person name="Ritari J."/>
            <person name="Douillard F.P."/>
            <person name="Paul Ross R."/>
            <person name="Yang R."/>
            <person name="Briner A.E."/>
            <person name="Felis G.E."/>
            <person name="de Vos W.M."/>
            <person name="Barrangou R."/>
            <person name="Klaenhammer T.R."/>
            <person name="Caufield P.W."/>
            <person name="Cui Y."/>
            <person name="Zhang H."/>
            <person name="O'Toole P.W."/>
        </authorList>
    </citation>
    <scope>NUCLEOTIDE SEQUENCE [LARGE SCALE GENOMIC DNA]</scope>
    <source>
        <strain evidence="1 2">DSM 16230</strain>
    </source>
</reference>